<evidence type="ECO:0000313" key="2">
    <source>
        <dbReference type="EMBL" id="CAE7129823.1"/>
    </source>
</evidence>
<accession>A0A8H3HXQ6</accession>
<comment type="caution">
    <text evidence="2">The sequence shown here is derived from an EMBL/GenBank/DDBJ whole genome shotgun (WGS) entry which is preliminary data.</text>
</comment>
<evidence type="ECO:0000313" key="3">
    <source>
        <dbReference type="Proteomes" id="UP000663827"/>
    </source>
</evidence>
<gene>
    <name evidence="1" type="ORF">RDB_LOCUS62892</name>
    <name evidence="2" type="ORF">RDB_LOCUS62893</name>
</gene>
<dbReference type="EMBL" id="CAJNJQ010001269">
    <property type="protein sequence ID" value="CAE7129823.1"/>
    <property type="molecule type" value="Genomic_DNA"/>
</dbReference>
<dbReference type="EMBL" id="CAJNJQ010001269">
    <property type="protein sequence ID" value="CAE7129781.1"/>
    <property type="molecule type" value="Genomic_DNA"/>
</dbReference>
<protein>
    <submittedName>
        <fullName evidence="2">Uncharacterized protein</fullName>
    </submittedName>
</protein>
<dbReference type="AlphaFoldDB" id="A0A8H3HXQ6"/>
<name>A0A8H3HXQ6_9AGAM</name>
<organism evidence="2 3">
    <name type="scientific">Rhizoctonia solani</name>
    <dbReference type="NCBI Taxonomy" id="456999"/>
    <lineage>
        <taxon>Eukaryota</taxon>
        <taxon>Fungi</taxon>
        <taxon>Dikarya</taxon>
        <taxon>Basidiomycota</taxon>
        <taxon>Agaricomycotina</taxon>
        <taxon>Agaricomycetes</taxon>
        <taxon>Cantharellales</taxon>
        <taxon>Ceratobasidiaceae</taxon>
        <taxon>Rhizoctonia</taxon>
    </lineage>
</organism>
<reference evidence="2" key="1">
    <citation type="submission" date="2021-01" db="EMBL/GenBank/DDBJ databases">
        <authorList>
            <person name="Kaushik A."/>
        </authorList>
    </citation>
    <scope>NUCLEOTIDE SEQUENCE</scope>
    <source>
        <strain evidence="2">AG5</strain>
    </source>
</reference>
<sequence>MNVRTQDFEAADAFDAYDADYHWGGVSIYPEGPIPTEIEYPGLPAGMTLPPGVPLDLDLFVTPAPPHLAHIPLVCPGAPRPDKKPVKRTPLKRKAGVLAPIETVIPPKRRTGIYGPSRRVPFSRPTYVYAYPCDGERWAHQPEHLRPVEMNSRVQTHCLVVPEEEYEYQTEPVDLVLRVEVPAEDIRVSSASYPSNVDKALQNFRVQYRKSI</sequence>
<dbReference type="Proteomes" id="UP000663827">
    <property type="component" value="Unassembled WGS sequence"/>
</dbReference>
<evidence type="ECO:0000313" key="1">
    <source>
        <dbReference type="EMBL" id="CAE7129781.1"/>
    </source>
</evidence>
<proteinExistence type="predicted"/>